<dbReference type="InterPro" id="IPR036045">
    <property type="entry name" value="Sec1-like_sf"/>
</dbReference>
<dbReference type="Gene3D" id="3.90.830.10">
    <property type="entry name" value="Syntaxin Binding Protein 1, Chain A, domain 2"/>
    <property type="match status" value="1"/>
</dbReference>
<sequence length="385" mass="44120">IQFNRIEVPTSSFSADFREVQKLDITTQEKVAVRLLSTDKLYSDTRYLHMISVGKILQEGARAQRQLRTDFDNQFSGSASNIQGKKLAELREFVTRMSNQNAKTQTLSTHLELAFFIKQELTSMYDMYLSNQLSMLFSPTLQDGLHHTDERIALKDNIFCILRYLSIITQSLGTQLKRKDYDLIKKDLIQTYGLQYLVLIHALEQVGILVVPDIGKSTSSIKTNETNFERLKREFNLLQDEQTINVIDPQDIFYIYYQYAPISIRLIEKIVFPTAINIQDTMNILPGITFIDTQQVPMELKRQRHGSTTSISSLNKPNKQQIQQQQQATESRVTLVVFIGGVTYGEIAALRFLADQNHDFIIATTHFINGTNLMKSLLDVPILPL</sequence>
<dbReference type="InterPro" id="IPR001619">
    <property type="entry name" value="Sec1-like"/>
</dbReference>
<feature type="non-terminal residue" evidence="3">
    <location>
        <position position="1"/>
    </location>
</feature>
<gene>
    <name evidence="3" type="ORF">FNK824_LOCUS6418</name>
    <name evidence="2" type="ORF">SEV965_LOCUS12023</name>
</gene>
<dbReference type="InterPro" id="IPR043127">
    <property type="entry name" value="Sec-1-like_dom3a"/>
</dbReference>
<dbReference type="GO" id="GO:0016192">
    <property type="term" value="P:vesicle-mediated transport"/>
    <property type="evidence" value="ECO:0007669"/>
    <property type="project" value="InterPro"/>
</dbReference>
<name>A0A818RK26_9BILA</name>
<evidence type="ECO:0008006" key="5">
    <source>
        <dbReference type="Google" id="ProtNLM"/>
    </source>
</evidence>
<reference evidence="3" key="1">
    <citation type="submission" date="2021-02" db="EMBL/GenBank/DDBJ databases">
        <authorList>
            <person name="Nowell W R."/>
        </authorList>
    </citation>
    <scope>NUCLEOTIDE SEQUENCE</scope>
</reference>
<dbReference type="EMBL" id="CAJNOU010000537">
    <property type="protein sequence ID" value="CAF1025409.1"/>
    <property type="molecule type" value="Genomic_DNA"/>
</dbReference>
<dbReference type="Gene3D" id="1.25.40.850">
    <property type="match status" value="1"/>
</dbReference>
<dbReference type="Proteomes" id="UP000663874">
    <property type="component" value="Unassembled WGS sequence"/>
</dbReference>
<comment type="caution">
    <text evidence="3">The sequence shown here is derived from an EMBL/GenBank/DDBJ whole genome shotgun (WGS) entry which is preliminary data.</text>
</comment>
<evidence type="ECO:0000256" key="1">
    <source>
        <dbReference type="ARBA" id="ARBA00009884"/>
    </source>
</evidence>
<dbReference type="Proteomes" id="UP000663889">
    <property type="component" value="Unassembled WGS sequence"/>
</dbReference>
<comment type="similarity">
    <text evidence="1">Belongs to the STXBP/unc-18/SEC1 family.</text>
</comment>
<dbReference type="AlphaFoldDB" id="A0A818RK26"/>
<accession>A0A818RK26</accession>
<evidence type="ECO:0000313" key="3">
    <source>
        <dbReference type="EMBL" id="CAF3658696.1"/>
    </source>
</evidence>
<protein>
    <recommendedName>
        <fullName evidence="5">Vacuolar protein sorting-associated protein 33A</fullName>
    </recommendedName>
</protein>
<dbReference type="Gene3D" id="3.40.50.1910">
    <property type="match status" value="1"/>
</dbReference>
<proteinExistence type="inferred from homology"/>
<evidence type="ECO:0000313" key="2">
    <source>
        <dbReference type="EMBL" id="CAF1025409.1"/>
    </source>
</evidence>
<dbReference type="InterPro" id="IPR027482">
    <property type="entry name" value="Sec1-like_dom2"/>
</dbReference>
<evidence type="ECO:0000313" key="4">
    <source>
        <dbReference type="Proteomes" id="UP000663874"/>
    </source>
</evidence>
<dbReference type="Pfam" id="PF00995">
    <property type="entry name" value="Sec1"/>
    <property type="match status" value="1"/>
</dbReference>
<dbReference type="SUPFAM" id="SSF56815">
    <property type="entry name" value="Sec1/munc18-like (SM) proteins"/>
    <property type="match status" value="1"/>
</dbReference>
<dbReference type="InterPro" id="IPR043155">
    <property type="entry name" value="VPS33_dom3b"/>
</dbReference>
<dbReference type="EMBL" id="CAJOBE010000556">
    <property type="protein sequence ID" value="CAF3658696.1"/>
    <property type="molecule type" value="Genomic_DNA"/>
</dbReference>
<organism evidence="3 4">
    <name type="scientific">Rotaria sordida</name>
    <dbReference type="NCBI Taxonomy" id="392033"/>
    <lineage>
        <taxon>Eukaryota</taxon>
        <taxon>Metazoa</taxon>
        <taxon>Spiralia</taxon>
        <taxon>Gnathifera</taxon>
        <taxon>Rotifera</taxon>
        <taxon>Eurotatoria</taxon>
        <taxon>Bdelloidea</taxon>
        <taxon>Philodinida</taxon>
        <taxon>Philodinidae</taxon>
        <taxon>Rotaria</taxon>
    </lineage>
</organism>
<dbReference type="PANTHER" id="PTHR11679">
    <property type="entry name" value="VESICLE PROTEIN SORTING-ASSOCIATED"/>
    <property type="match status" value="1"/>
</dbReference>